<dbReference type="RefSeq" id="WP_067911913.1">
    <property type="nucleotide sequence ID" value="NZ_BSRZ01000005.1"/>
</dbReference>
<accession>A0A9W6PWW2</accession>
<evidence type="ECO:0000256" key="2">
    <source>
        <dbReference type="SAM" id="SignalP"/>
    </source>
</evidence>
<dbReference type="PROSITE" id="PS51318">
    <property type="entry name" value="TAT"/>
    <property type="match status" value="1"/>
</dbReference>
<gene>
    <name evidence="4" type="ORF">Arub01_26320</name>
</gene>
<proteinExistence type="predicted"/>
<dbReference type="InterPro" id="IPR058593">
    <property type="entry name" value="ARB_07466-like_C"/>
</dbReference>
<reference evidence="4" key="1">
    <citation type="submission" date="2023-02" db="EMBL/GenBank/DDBJ databases">
        <title>Actinomadura rubrobrunea NBRC 14622.</title>
        <authorList>
            <person name="Ichikawa N."/>
            <person name="Sato H."/>
            <person name="Tonouchi N."/>
        </authorList>
    </citation>
    <scope>NUCLEOTIDE SEQUENCE</scope>
    <source>
        <strain evidence="4">NBRC 14622</strain>
    </source>
</reference>
<comment type="caution">
    <text evidence="4">The sequence shown here is derived from an EMBL/GenBank/DDBJ whole genome shotgun (WGS) entry which is preliminary data.</text>
</comment>
<dbReference type="Proteomes" id="UP001165124">
    <property type="component" value="Unassembled WGS sequence"/>
</dbReference>
<protein>
    <recommendedName>
        <fullName evidence="3">ARB-07466-like C-terminal domain-containing protein</fullName>
    </recommendedName>
</protein>
<feature type="signal peptide" evidence="2">
    <location>
        <begin position="1"/>
        <end position="41"/>
    </location>
</feature>
<feature type="chain" id="PRO_5040800064" description="ARB-07466-like C-terminal domain-containing protein" evidence="2">
    <location>
        <begin position="42"/>
        <end position="314"/>
    </location>
</feature>
<evidence type="ECO:0000313" key="5">
    <source>
        <dbReference type="Proteomes" id="UP001165124"/>
    </source>
</evidence>
<dbReference type="InterPro" id="IPR006311">
    <property type="entry name" value="TAT_signal"/>
</dbReference>
<dbReference type="Gene3D" id="6.10.250.3150">
    <property type="match status" value="1"/>
</dbReference>
<feature type="coiled-coil region" evidence="1">
    <location>
        <begin position="144"/>
        <end position="185"/>
    </location>
</feature>
<evidence type="ECO:0000256" key="1">
    <source>
        <dbReference type="SAM" id="Coils"/>
    </source>
</evidence>
<keyword evidence="1" id="KW-0175">Coiled coil</keyword>
<sequence>MESPSSTRPRRVVRVRRPALALIVAAAAALVTTAGTTPAQADPGDLGRLSKLNKQIAQLDKEYGGDLAKLKDAQYGIKKARQKQRLLQQDLDSARIIVAQMAASQYMTGTTDPAVAVLASDDPDNVLNNASLVSHVASNQAAKVRQIERLVAEQRKAREEYERKVQELEKDIQDLRAQKRRVQALIKKFKPESPSSGMGGVTPRMLKVKNTIDIEFGPFPIIGCVRLTGDPQDHATGRACDFMVSTGGTMPSASGKAQGDRVAEYAVANANRLGIKYVIWRQRIYDVRSPGWRMMENRGGITANHYDHVHISVF</sequence>
<dbReference type="EMBL" id="BSRZ01000005">
    <property type="protein sequence ID" value="GLW64388.1"/>
    <property type="molecule type" value="Genomic_DNA"/>
</dbReference>
<feature type="domain" description="ARB-07466-like C-terminal" evidence="3">
    <location>
        <begin position="199"/>
        <end position="306"/>
    </location>
</feature>
<dbReference type="AlphaFoldDB" id="A0A9W6PWW2"/>
<evidence type="ECO:0000259" key="3">
    <source>
        <dbReference type="Pfam" id="PF26571"/>
    </source>
</evidence>
<name>A0A9W6PWW2_9ACTN</name>
<evidence type="ECO:0000313" key="4">
    <source>
        <dbReference type="EMBL" id="GLW64388.1"/>
    </source>
</evidence>
<organism evidence="4 5">
    <name type="scientific">Actinomadura rubrobrunea</name>
    <dbReference type="NCBI Taxonomy" id="115335"/>
    <lineage>
        <taxon>Bacteria</taxon>
        <taxon>Bacillati</taxon>
        <taxon>Actinomycetota</taxon>
        <taxon>Actinomycetes</taxon>
        <taxon>Streptosporangiales</taxon>
        <taxon>Thermomonosporaceae</taxon>
        <taxon>Actinomadura</taxon>
    </lineage>
</organism>
<dbReference type="Pfam" id="PF26571">
    <property type="entry name" value="VldE"/>
    <property type="match status" value="1"/>
</dbReference>
<keyword evidence="2" id="KW-0732">Signal</keyword>
<keyword evidence="5" id="KW-1185">Reference proteome</keyword>